<feature type="transmembrane region" description="Helical" evidence="1">
    <location>
        <begin position="60"/>
        <end position="81"/>
    </location>
</feature>
<dbReference type="OrthoDB" id="1118972at2"/>
<dbReference type="Proteomes" id="UP000316614">
    <property type="component" value="Chromosome"/>
</dbReference>
<feature type="transmembrane region" description="Helical" evidence="1">
    <location>
        <begin position="12"/>
        <end position="32"/>
    </location>
</feature>
<protein>
    <submittedName>
        <fullName evidence="2">DUF417 family protein</fullName>
    </submittedName>
</protein>
<keyword evidence="1" id="KW-0812">Transmembrane</keyword>
<evidence type="ECO:0000313" key="2">
    <source>
        <dbReference type="EMBL" id="QDH80270.1"/>
    </source>
</evidence>
<dbReference type="AlphaFoldDB" id="A0A514CKF8"/>
<gene>
    <name evidence="2" type="ORF">FKX85_14995</name>
</gene>
<dbReference type="PIRSF" id="PIRSF028065">
    <property type="entry name" value="UCP028065"/>
    <property type="match status" value="1"/>
</dbReference>
<dbReference type="PANTHER" id="PTHR40106:SF1">
    <property type="entry name" value="INNER MEMBRANE PROTEIN RCLC"/>
    <property type="match status" value="1"/>
</dbReference>
<name>A0A514CKF8_9BACT</name>
<dbReference type="InterPro" id="IPR016865">
    <property type="entry name" value="RclC"/>
</dbReference>
<feature type="transmembrane region" description="Helical" evidence="1">
    <location>
        <begin position="88"/>
        <end position="111"/>
    </location>
</feature>
<feature type="transmembrane region" description="Helical" evidence="1">
    <location>
        <begin position="123"/>
        <end position="139"/>
    </location>
</feature>
<dbReference type="GO" id="GO:1901530">
    <property type="term" value="P:response to hypochlorite"/>
    <property type="evidence" value="ECO:0007669"/>
    <property type="project" value="TreeGrafter"/>
</dbReference>
<keyword evidence="3" id="KW-1185">Reference proteome</keyword>
<dbReference type="Pfam" id="PF04224">
    <property type="entry name" value="DUF417"/>
    <property type="match status" value="1"/>
</dbReference>
<evidence type="ECO:0000256" key="1">
    <source>
        <dbReference type="SAM" id="Phobius"/>
    </source>
</evidence>
<accession>A0A514CKF8</accession>
<reference evidence="2 3" key="1">
    <citation type="submission" date="2019-06" db="EMBL/GenBank/DDBJ databases">
        <title>Echinicola alkalisoli sp. nov. isolated from saline soil.</title>
        <authorList>
            <person name="Sun J.-Q."/>
            <person name="Xu L."/>
        </authorList>
    </citation>
    <scope>NUCLEOTIDE SEQUENCE [LARGE SCALE GENOMIC DNA]</scope>
    <source>
        <strain evidence="2 3">LN3S3</strain>
    </source>
</reference>
<dbReference type="EMBL" id="CP041253">
    <property type="protein sequence ID" value="QDH80270.1"/>
    <property type="molecule type" value="Genomic_DNA"/>
</dbReference>
<sequence length="144" mass="15864">MYPSKLLEKVAYFIGIAGLAIPLLWIGVFKFAPTEAAAIKPHVENHFAMGWLYSFFSDQMVSNIIGSIEILVGIGLVLSIWIRKVGMYAGIGSTVIFLSTISFLFTTPGVWRSVDGVPVTDFFIIKDIALLSLSVWVWGRCSSN</sequence>
<keyword evidence="1" id="KW-1133">Transmembrane helix</keyword>
<organism evidence="2 3">
    <name type="scientific">Echinicola soli</name>
    <dbReference type="NCBI Taxonomy" id="2591634"/>
    <lineage>
        <taxon>Bacteria</taxon>
        <taxon>Pseudomonadati</taxon>
        <taxon>Bacteroidota</taxon>
        <taxon>Cytophagia</taxon>
        <taxon>Cytophagales</taxon>
        <taxon>Cyclobacteriaceae</taxon>
        <taxon>Echinicola</taxon>
    </lineage>
</organism>
<proteinExistence type="predicted"/>
<dbReference type="GO" id="GO:0005886">
    <property type="term" value="C:plasma membrane"/>
    <property type="evidence" value="ECO:0007669"/>
    <property type="project" value="TreeGrafter"/>
</dbReference>
<dbReference type="PANTHER" id="PTHR40106">
    <property type="entry name" value="INNER MEMBRANE PROTEIN RCLC"/>
    <property type="match status" value="1"/>
</dbReference>
<dbReference type="RefSeq" id="WP_141615504.1">
    <property type="nucleotide sequence ID" value="NZ_CP041253.1"/>
</dbReference>
<dbReference type="KEGG" id="echi:FKX85_14995"/>
<keyword evidence="1" id="KW-0472">Membrane</keyword>
<evidence type="ECO:0000313" key="3">
    <source>
        <dbReference type="Proteomes" id="UP000316614"/>
    </source>
</evidence>
<dbReference type="InterPro" id="IPR007339">
    <property type="entry name" value="RclC-like"/>
</dbReference>